<evidence type="ECO:0000313" key="3">
    <source>
        <dbReference type="Proteomes" id="UP000799538"/>
    </source>
</evidence>
<feature type="chain" id="PRO_5025424902" description="Secreted protein" evidence="1">
    <location>
        <begin position="31"/>
        <end position="76"/>
    </location>
</feature>
<accession>A0A6A6FXM1</accession>
<proteinExistence type="predicted"/>
<feature type="signal peptide" evidence="1">
    <location>
        <begin position="1"/>
        <end position="30"/>
    </location>
</feature>
<reference evidence="3" key="1">
    <citation type="journal article" date="2020" name="Stud. Mycol.">
        <title>101 Dothideomycetes genomes: A test case for predicting lifestyles and emergence of pathogens.</title>
        <authorList>
            <person name="Haridas S."/>
            <person name="Albert R."/>
            <person name="Binder M."/>
            <person name="Bloem J."/>
            <person name="LaButti K."/>
            <person name="Salamov A."/>
            <person name="Andreopoulos B."/>
            <person name="Baker S."/>
            <person name="Barry K."/>
            <person name="Bills G."/>
            <person name="Bluhm B."/>
            <person name="Cannon C."/>
            <person name="Castanera R."/>
            <person name="Culley D."/>
            <person name="Daum C."/>
            <person name="Ezra D."/>
            <person name="Gonzalez J."/>
            <person name="Henrissat B."/>
            <person name="Kuo A."/>
            <person name="Liang C."/>
            <person name="Lipzen A."/>
            <person name="Lutzoni F."/>
            <person name="Magnuson J."/>
            <person name="Mondo S."/>
            <person name="Nolan M."/>
            <person name="Ohm R."/>
            <person name="Pangilinan J."/>
            <person name="Park H.-J."/>
            <person name="Ramirez L."/>
            <person name="Alfaro M."/>
            <person name="Sun H."/>
            <person name="Tritt A."/>
            <person name="Yoshinaga Y."/>
            <person name="Zwiers L.-H."/>
            <person name="Turgeon B."/>
            <person name="Goodwin S."/>
            <person name="Spatafora J."/>
            <person name="Crous P."/>
            <person name="Grigoriev I."/>
        </authorList>
    </citation>
    <scope>NUCLEOTIDE SEQUENCE [LARGE SCALE GENOMIC DNA]</scope>
    <source>
        <strain evidence="3">CECT 20119</strain>
    </source>
</reference>
<evidence type="ECO:0000256" key="1">
    <source>
        <dbReference type="SAM" id="SignalP"/>
    </source>
</evidence>
<dbReference type="AlphaFoldDB" id="A0A6A6FXM1"/>
<organism evidence="2 3">
    <name type="scientific">Elsinoe ampelina</name>
    <dbReference type="NCBI Taxonomy" id="302913"/>
    <lineage>
        <taxon>Eukaryota</taxon>
        <taxon>Fungi</taxon>
        <taxon>Dikarya</taxon>
        <taxon>Ascomycota</taxon>
        <taxon>Pezizomycotina</taxon>
        <taxon>Dothideomycetes</taxon>
        <taxon>Dothideomycetidae</taxon>
        <taxon>Myriangiales</taxon>
        <taxon>Elsinoaceae</taxon>
        <taxon>Elsinoe</taxon>
    </lineage>
</organism>
<dbReference type="EMBL" id="ML992578">
    <property type="protein sequence ID" value="KAF2218153.1"/>
    <property type="molecule type" value="Genomic_DNA"/>
</dbReference>
<gene>
    <name evidence="2" type="ORF">BDZ85DRAFT_125206</name>
</gene>
<dbReference type="Proteomes" id="UP000799538">
    <property type="component" value="Unassembled WGS sequence"/>
</dbReference>
<evidence type="ECO:0000313" key="2">
    <source>
        <dbReference type="EMBL" id="KAF2218153.1"/>
    </source>
</evidence>
<protein>
    <recommendedName>
        <fullName evidence="4">Secreted protein</fullName>
    </recommendedName>
</protein>
<name>A0A6A6FXM1_9PEZI</name>
<sequence length="76" mass="8138">MLLFTSHHSKACSAMAVLACLDALTLHVTCQDCAALQLLPHDCISKRTSPNCSTTHDGNILTRALTRPGLQVHLLG</sequence>
<keyword evidence="3" id="KW-1185">Reference proteome</keyword>
<evidence type="ECO:0008006" key="4">
    <source>
        <dbReference type="Google" id="ProtNLM"/>
    </source>
</evidence>
<keyword evidence="1" id="KW-0732">Signal</keyword>